<dbReference type="AlphaFoldDB" id="A0A379SWG3"/>
<organism evidence="2 3">
    <name type="scientific">Salmonella enterica subsp. arizonae</name>
    <dbReference type="NCBI Taxonomy" id="59203"/>
    <lineage>
        <taxon>Bacteria</taxon>
        <taxon>Pseudomonadati</taxon>
        <taxon>Pseudomonadota</taxon>
        <taxon>Gammaproteobacteria</taxon>
        <taxon>Enterobacterales</taxon>
        <taxon>Enterobacteriaceae</taxon>
        <taxon>Salmonella</taxon>
    </lineage>
</organism>
<dbReference type="Proteomes" id="UP000254762">
    <property type="component" value="Unassembled WGS sequence"/>
</dbReference>
<dbReference type="Pfam" id="PF03793">
    <property type="entry name" value="PASTA"/>
    <property type="match status" value="1"/>
</dbReference>
<evidence type="ECO:0000313" key="2">
    <source>
        <dbReference type="EMBL" id="SUG33325.1"/>
    </source>
</evidence>
<dbReference type="InterPro" id="IPR005543">
    <property type="entry name" value="PASTA_dom"/>
</dbReference>
<accession>A0A379SWG3</accession>
<dbReference type="CDD" id="cd06577">
    <property type="entry name" value="PASTA_pknB"/>
    <property type="match status" value="1"/>
</dbReference>
<sequence>MGKAVSSLGWRVINEISNGDLTIVGFFSKGEDGTSGSCFVKDGNVAIYSKGSLQALIYGDKITDGSNSPLGAVSKTNLNNTFRLREFFPGMTAVADLFYDGNVARVQPIAPIEPFCNGIAPVPNIYGKDIKSARKLLKNYGWKPENTEADQSDSIAKELNSEGITEVDSCSGTGFGFCNFDYQREGGISLNVITMGDDFTVTDYGAHCPEQ</sequence>
<dbReference type="EMBL" id="UGXD01000002">
    <property type="protein sequence ID" value="SUG33325.1"/>
    <property type="molecule type" value="Genomic_DNA"/>
</dbReference>
<evidence type="ECO:0000259" key="1">
    <source>
        <dbReference type="Pfam" id="PF03793"/>
    </source>
</evidence>
<feature type="domain" description="PASTA" evidence="1">
    <location>
        <begin position="122"/>
        <end position="156"/>
    </location>
</feature>
<gene>
    <name evidence="2" type="ORF">NCTC7304_02799</name>
</gene>
<name>A0A379SWG3_SALER</name>
<evidence type="ECO:0000313" key="3">
    <source>
        <dbReference type="Proteomes" id="UP000254762"/>
    </source>
</evidence>
<protein>
    <recommendedName>
        <fullName evidence="1">PASTA domain-containing protein</fullName>
    </recommendedName>
</protein>
<proteinExistence type="predicted"/>
<reference evidence="2 3" key="1">
    <citation type="submission" date="2018-06" db="EMBL/GenBank/DDBJ databases">
        <authorList>
            <consortium name="Pathogen Informatics"/>
            <person name="Doyle S."/>
        </authorList>
    </citation>
    <scope>NUCLEOTIDE SEQUENCE [LARGE SCALE GENOMIC DNA]</scope>
    <source>
        <strain evidence="2 3">NCTC7304</strain>
    </source>
</reference>